<keyword evidence="3" id="KW-1185">Reference proteome</keyword>
<evidence type="ECO:0000313" key="3">
    <source>
        <dbReference type="Proteomes" id="UP000003022"/>
    </source>
</evidence>
<comment type="caution">
    <text evidence="2">The sequence shown here is derived from an EMBL/GenBank/DDBJ whole genome shotgun (WGS) entry which is preliminary data.</text>
</comment>
<evidence type="ECO:0000313" key="2">
    <source>
        <dbReference type="EMBL" id="EGG46513.1"/>
    </source>
</evidence>
<sequence>MTNLSAGAPVPGGPSAAVPPAGHRDATSAPSPLVTARRARKGRRTGNCRNGSAH</sequence>
<feature type="compositionally biased region" description="Basic residues" evidence="1">
    <location>
        <begin position="37"/>
        <end position="46"/>
    </location>
</feature>
<feature type="region of interest" description="Disordered" evidence="1">
    <location>
        <begin position="1"/>
        <end position="54"/>
    </location>
</feature>
<name>F3NJE3_9ACTN</name>
<feature type="compositionally biased region" description="Low complexity" evidence="1">
    <location>
        <begin position="1"/>
        <end position="21"/>
    </location>
</feature>
<gene>
    <name evidence="2" type="ORF">SGM_3077</name>
</gene>
<dbReference type="AlphaFoldDB" id="F3NJE3"/>
<accession>F3NJE3</accession>
<proteinExistence type="predicted"/>
<reference evidence="2 3" key="1">
    <citation type="journal article" date="2011" name="J. Bacteriol.">
        <title>Draft genome sequence of the marine bacterium Streptomyces griseoaurantiacus M045, which produces novel manumycin-type antibiotics with a pABA core component.</title>
        <authorList>
            <person name="Li F."/>
            <person name="Jiang P."/>
            <person name="Zheng H."/>
            <person name="Wang S."/>
            <person name="Zhao G."/>
            <person name="Qin S."/>
            <person name="Liu Z."/>
        </authorList>
    </citation>
    <scope>NUCLEOTIDE SEQUENCE [LARGE SCALE GENOMIC DNA]</scope>
    <source>
        <strain evidence="2 3">M045</strain>
    </source>
</reference>
<organism evidence="2 3">
    <name type="scientific">Streptomyces griseoaurantiacus M045</name>
    <dbReference type="NCBI Taxonomy" id="996637"/>
    <lineage>
        <taxon>Bacteria</taxon>
        <taxon>Bacillati</taxon>
        <taxon>Actinomycetota</taxon>
        <taxon>Actinomycetes</taxon>
        <taxon>Kitasatosporales</taxon>
        <taxon>Streptomycetaceae</taxon>
        <taxon>Streptomyces</taxon>
        <taxon>Streptomyces aurantiacus group</taxon>
    </lineage>
</organism>
<dbReference type="EMBL" id="AEYX01000036">
    <property type="protein sequence ID" value="EGG46513.1"/>
    <property type="molecule type" value="Genomic_DNA"/>
</dbReference>
<evidence type="ECO:0000256" key="1">
    <source>
        <dbReference type="SAM" id="MobiDB-lite"/>
    </source>
</evidence>
<protein>
    <submittedName>
        <fullName evidence="2">Uncharacterized protein</fullName>
    </submittedName>
</protein>
<dbReference type="Proteomes" id="UP000003022">
    <property type="component" value="Unassembled WGS sequence"/>
</dbReference>